<protein>
    <submittedName>
        <fullName evidence="1">Uncharacterized protein</fullName>
    </submittedName>
</protein>
<organism evidence="1 2">
    <name type="scientific">Myroides odoratus</name>
    <name type="common">Flavobacterium odoratum</name>
    <dbReference type="NCBI Taxonomy" id="256"/>
    <lineage>
        <taxon>Bacteria</taxon>
        <taxon>Pseudomonadati</taxon>
        <taxon>Bacteroidota</taxon>
        <taxon>Flavobacteriia</taxon>
        <taxon>Flavobacteriales</taxon>
        <taxon>Flavobacteriaceae</taxon>
        <taxon>Myroides</taxon>
    </lineage>
</organism>
<dbReference type="AlphaFoldDB" id="A0A378RQY0"/>
<name>A0A378RQY0_MYROD</name>
<reference evidence="1 2" key="1">
    <citation type="submission" date="2018-06" db="EMBL/GenBank/DDBJ databases">
        <authorList>
            <consortium name="Pathogen Informatics"/>
            <person name="Doyle S."/>
        </authorList>
    </citation>
    <scope>NUCLEOTIDE SEQUENCE [LARGE SCALE GENOMIC DNA]</scope>
    <source>
        <strain evidence="1 2">NCTC11179</strain>
    </source>
</reference>
<gene>
    <name evidence="1" type="ORF">NCTC11179_02128</name>
</gene>
<dbReference type="Proteomes" id="UP000255024">
    <property type="component" value="Unassembled WGS sequence"/>
</dbReference>
<dbReference type="EMBL" id="UGQL01000001">
    <property type="protein sequence ID" value="STZ28577.1"/>
    <property type="molecule type" value="Genomic_DNA"/>
</dbReference>
<proteinExistence type="predicted"/>
<dbReference type="RefSeq" id="WP_236594102.1">
    <property type="nucleotide sequence ID" value="NZ_CP068107.1"/>
</dbReference>
<evidence type="ECO:0000313" key="2">
    <source>
        <dbReference type="Proteomes" id="UP000255024"/>
    </source>
</evidence>
<evidence type="ECO:0000313" key="1">
    <source>
        <dbReference type="EMBL" id="STZ28577.1"/>
    </source>
</evidence>
<keyword evidence="2" id="KW-1185">Reference proteome</keyword>
<accession>A0A378RQY0</accession>
<sequence>MSDRIVYRREKGRQLLSAEVDGNFQYLDERIDKIAQKDYFIYDAGYSLSNSNVVINPRSKWLIGGLELENIVEFTFNIPRADWTKYRVDVVVANASGLFELITGTENTEGYVVPRIIGNYLPYLYLYVTDAGLQNVGSEAVGDFVSKLSYRWVQLNHQDKILAADVNKRNIEVIGGNSFIDGIMNGVFGILVDQNFPDGFEVSIRNKRTDYITIVHDALSVDFPIKLYTQKNYFLRPNETIVLKYVKNEACFVVNGGLDIQLTYQNVDDILGTDSLHLFIDSSEGETIAADNLQTTLTATVERYFNDFTNEVVSWQWFRESGTTQEDRDSDAIWSQGKTERIIHLTAVDFTPNIYSRSIVFICQAIVQNQRLTAQTNIG</sequence>